<keyword evidence="2" id="KW-0677">Repeat</keyword>
<proteinExistence type="inferred from homology"/>
<comment type="similarity">
    <text evidence="1">Belongs to the PPR family. P subfamily.</text>
</comment>
<evidence type="ECO:0000256" key="1">
    <source>
        <dbReference type="ARBA" id="ARBA00007626"/>
    </source>
</evidence>
<dbReference type="Pfam" id="PF13041">
    <property type="entry name" value="PPR_2"/>
    <property type="match status" value="1"/>
</dbReference>
<organism evidence="5">
    <name type="scientific">Arundo donax</name>
    <name type="common">Giant reed</name>
    <name type="synonym">Donax arundinaceus</name>
    <dbReference type="NCBI Taxonomy" id="35708"/>
    <lineage>
        <taxon>Eukaryota</taxon>
        <taxon>Viridiplantae</taxon>
        <taxon>Streptophyta</taxon>
        <taxon>Embryophyta</taxon>
        <taxon>Tracheophyta</taxon>
        <taxon>Spermatophyta</taxon>
        <taxon>Magnoliopsida</taxon>
        <taxon>Liliopsida</taxon>
        <taxon>Poales</taxon>
        <taxon>Poaceae</taxon>
        <taxon>PACMAD clade</taxon>
        <taxon>Arundinoideae</taxon>
        <taxon>Arundineae</taxon>
        <taxon>Arundo</taxon>
    </lineage>
</organism>
<dbReference type="PANTHER" id="PTHR47941">
    <property type="entry name" value="PENTATRICOPEPTIDE REPEAT-CONTAINING PROTEIN 3, MITOCHONDRIAL"/>
    <property type="match status" value="1"/>
</dbReference>
<dbReference type="EMBL" id="GBRH01281721">
    <property type="protein sequence ID" value="JAD16174.1"/>
    <property type="molecule type" value="Transcribed_RNA"/>
</dbReference>
<keyword evidence="3" id="KW-0809">Transit peptide</keyword>
<dbReference type="NCBIfam" id="TIGR00756">
    <property type="entry name" value="PPR"/>
    <property type="match status" value="1"/>
</dbReference>
<reference evidence="5" key="2">
    <citation type="journal article" date="2015" name="Data Brief">
        <title>Shoot transcriptome of the giant reed, Arundo donax.</title>
        <authorList>
            <person name="Barrero R.A."/>
            <person name="Guerrero F.D."/>
            <person name="Moolhuijzen P."/>
            <person name="Goolsby J.A."/>
            <person name="Tidwell J."/>
            <person name="Bellgard S.E."/>
            <person name="Bellgard M.I."/>
        </authorList>
    </citation>
    <scope>NUCLEOTIDE SEQUENCE</scope>
    <source>
        <tissue evidence="5">Shoot tissue taken approximately 20 cm above the soil surface</tissue>
    </source>
</reference>
<protein>
    <recommendedName>
        <fullName evidence="6">Pentacotripeptide-repeat region of PRORP domain-containing protein</fullName>
    </recommendedName>
</protein>
<evidence type="ECO:0008006" key="6">
    <source>
        <dbReference type="Google" id="ProtNLM"/>
    </source>
</evidence>
<dbReference type="InterPro" id="IPR002885">
    <property type="entry name" value="PPR_rpt"/>
</dbReference>
<evidence type="ECO:0000256" key="2">
    <source>
        <dbReference type="ARBA" id="ARBA00022737"/>
    </source>
</evidence>
<dbReference type="Pfam" id="PF01535">
    <property type="entry name" value="PPR"/>
    <property type="match status" value="1"/>
</dbReference>
<dbReference type="AlphaFoldDB" id="A0A0A8XQN1"/>
<evidence type="ECO:0000313" key="5">
    <source>
        <dbReference type="EMBL" id="JAD16174.1"/>
    </source>
</evidence>
<reference evidence="5" key="1">
    <citation type="submission" date="2014-09" db="EMBL/GenBank/DDBJ databases">
        <authorList>
            <person name="Magalhaes I.L.F."/>
            <person name="Oliveira U."/>
            <person name="Santos F.R."/>
            <person name="Vidigal T.H.D.A."/>
            <person name="Brescovit A.D."/>
            <person name="Santos A.J."/>
        </authorList>
    </citation>
    <scope>NUCLEOTIDE SEQUENCE</scope>
    <source>
        <tissue evidence="5">Shoot tissue taken approximately 20 cm above the soil surface</tissue>
    </source>
</reference>
<dbReference type="Gene3D" id="1.25.40.10">
    <property type="entry name" value="Tetratricopeptide repeat domain"/>
    <property type="match status" value="1"/>
</dbReference>
<dbReference type="InterPro" id="IPR011990">
    <property type="entry name" value="TPR-like_helical_dom_sf"/>
</dbReference>
<dbReference type="PROSITE" id="PS51375">
    <property type="entry name" value="PPR"/>
    <property type="match status" value="1"/>
</dbReference>
<accession>A0A0A8XQN1</accession>
<evidence type="ECO:0000256" key="4">
    <source>
        <dbReference type="PROSITE-ProRule" id="PRU00708"/>
    </source>
</evidence>
<evidence type="ECO:0000256" key="3">
    <source>
        <dbReference type="ARBA" id="ARBA00022946"/>
    </source>
</evidence>
<feature type="repeat" description="PPR" evidence="4">
    <location>
        <begin position="47"/>
        <end position="81"/>
    </location>
</feature>
<sequence length="98" mass="10749">MVEMIESGIQPNEAICAALVCGFCKEGDLNRAEIIVRSFALDFQIRCNDSYNALISACCETRSTVESLALQDRMLELGFVPNSETCRSIIRGLSRSPG</sequence>
<name>A0A0A8XQN1_ARUDO</name>